<dbReference type="AlphaFoldDB" id="A0A015VCU0"/>
<proteinExistence type="predicted"/>
<dbReference type="Proteomes" id="UP000020773">
    <property type="component" value="Unassembled WGS sequence"/>
</dbReference>
<organism evidence="3 4">
    <name type="scientific">Bacteroides fragilis str. 3998T(B)3</name>
    <dbReference type="NCBI Taxonomy" id="1339316"/>
    <lineage>
        <taxon>Bacteria</taxon>
        <taxon>Pseudomonadati</taxon>
        <taxon>Bacteroidota</taxon>
        <taxon>Bacteroidia</taxon>
        <taxon>Bacteroidales</taxon>
        <taxon>Bacteroidaceae</taxon>
        <taxon>Bacteroides</taxon>
    </lineage>
</organism>
<protein>
    <recommendedName>
        <fullName evidence="5">DUF4255 domain-containing protein</fullName>
    </recommendedName>
</protein>
<reference evidence="3 4" key="1">
    <citation type="submission" date="2014-02" db="EMBL/GenBank/DDBJ databases">
        <authorList>
            <person name="Sears C."/>
            <person name="Carroll K."/>
            <person name="Sack B.R."/>
            <person name="Qadri F."/>
            <person name="Myers L.L."/>
            <person name="Chung G.-T."/>
            <person name="Escheverria P."/>
            <person name="Fraser C.M."/>
            <person name="Sadzewicz L."/>
            <person name="Shefchek K.A."/>
            <person name="Tallon L."/>
            <person name="Das S.P."/>
            <person name="Daugherty S."/>
            <person name="Mongodin E.F."/>
        </authorList>
    </citation>
    <scope>NUCLEOTIDE SEQUENCE [LARGE SCALE GENOMIC DNA]</scope>
    <source>
        <strain evidence="3">3998T</strain>
        <strain evidence="4">3998T(B)3</strain>
    </source>
</reference>
<gene>
    <name evidence="3" type="ORF">M125_0151</name>
    <name evidence="2" type="ORF">M125_0243</name>
    <name evidence="1" type="ORF">M125_0330</name>
</gene>
<dbReference type="EMBL" id="JGDB01000009">
    <property type="protein sequence ID" value="EXY92915.1"/>
    <property type="molecule type" value="Genomic_DNA"/>
</dbReference>
<dbReference type="EMBL" id="JGDB01000008">
    <property type="protein sequence ID" value="EXY93032.1"/>
    <property type="molecule type" value="Genomic_DNA"/>
</dbReference>
<name>A0A015VCU0_BACFG</name>
<sequence>MEEILKKVMQRLREEVPELKWIDLNIGQMMMETPPVDYPCALIDVPRAEYSDASAGMQVGKMVLEIELFFIVRAPSSMAAPAQLREQAFAHYSITQKVYRALQGFSGEYFSKLTRTSAYRNKEYYPRGMKLLFECSIKDVTAMAAKIKITPQAGIHIGMAGTSE</sequence>
<evidence type="ECO:0000313" key="2">
    <source>
        <dbReference type="EMBL" id="EXY93032.1"/>
    </source>
</evidence>
<evidence type="ECO:0000313" key="4">
    <source>
        <dbReference type="Proteomes" id="UP000020773"/>
    </source>
</evidence>
<evidence type="ECO:0008006" key="5">
    <source>
        <dbReference type="Google" id="ProtNLM"/>
    </source>
</evidence>
<dbReference type="EMBL" id="JGDB01000006">
    <property type="protein sequence ID" value="EXY93131.1"/>
    <property type="molecule type" value="Genomic_DNA"/>
</dbReference>
<evidence type="ECO:0000313" key="1">
    <source>
        <dbReference type="EMBL" id="EXY92915.1"/>
    </source>
</evidence>
<dbReference type="PATRIC" id="fig|1339316.3.peg.153"/>
<accession>A0A015VCU0</accession>
<dbReference type="RefSeq" id="WP_042970695.1">
    <property type="nucleotide sequence ID" value="NZ_JGDB01000006.1"/>
</dbReference>
<evidence type="ECO:0000313" key="3">
    <source>
        <dbReference type="EMBL" id="EXY93131.1"/>
    </source>
</evidence>
<comment type="caution">
    <text evidence="3">The sequence shown here is derived from an EMBL/GenBank/DDBJ whole genome shotgun (WGS) entry which is preliminary data.</text>
</comment>